<dbReference type="EMBL" id="CP035945">
    <property type="protein sequence ID" value="QBE99576.1"/>
    <property type="molecule type" value="Genomic_DNA"/>
</dbReference>
<dbReference type="InterPro" id="IPR028082">
    <property type="entry name" value="Peripla_BP_I"/>
</dbReference>
<proteinExistence type="predicted"/>
<dbReference type="Gene3D" id="3.40.50.2300">
    <property type="match status" value="2"/>
</dbReference>
<dbReference type="SUPFAM" id="SSF53822">
    <property type="entry name" value="Periplasmic binding protein-like I"/>
    <property type="match status" value="1"/>
</dbReference>
<dbReference type="PROSITE" id="PS50932">
    <property type="entry name" value="HTH_LACI_2"/>
    <property type="match status" value="1"/>
</dbReference>
<evidence type="ECO:0000259" key="4">
    <source>
        <dbReference type="PROSITE" id="PS50932"/>
    </source>
</evidence>
<organism evidence="5 6">
    <name type="scientific">Blautia producta</name>
    <dbReference type="NCBI Taxonomy" id="33035"/>
    <lineage>
        <taxon>Bacteria</taxon>
        <taxon>Bacillati</taxon>
        <taxon>Bacillota</taxon>
        <taxon>Clostridia</taxon>
        <taxon>Lachnospirales</taxon>
        <taxon>Lachnospiraceae</taxon>
        <taxon>Blautia</taxon>
    </lineage>
</organism>
<dbReference type="GO" id="GO:0003700">
    <property type="term" value="F:DNA-binding transcription factor activity"/>
    <property type="evidence" value="ECO:0007669"/>
    <property type="project" value="TreeGrafter"/>
</dbReference>
<evidence type="ECO:0000256" key="3">
    <source>
        <dbReference type="ARBA" id="ARBA00023163"/>
    </source>
</evidence>
<dbReference type="KEGG" id="bpro:PMF13cell1_05153"/>
<reference evidence="5 6" key="1">
    <citation type="submission" date="2019-01" db="EMBL/GenBank/DDBJ databases">
        <title>PMF-metabolizing Aryl O-demethylase.</title>
        <authorList>
            <person name="Kim M."/>
        </authorList>
    </citation>
    <scope>NUCLEOTIDE SEQUENCE [LARGE SCALE GENOMIC DNA]</scope>
    <source>
        <strain evidence="5 6">PMF1</strain>
    </source>
</reference>
<dbReference type="InterPro" id="IPR010982">
    <property type="entry name" value="Lambda_DNA-bd_dom_sf"/>
</dbReference>
<dbReference type="SMART" id="SM00354">
    <property type="entry name" value="HTH_LACI"/>
    <property type="match status" value="1"/>
</dbReference>
<evidence type="ECO:0000256" key="1">
    <source>
        <dbReference type="ARBA" id="ARBA00023015"/>
    </source>
</evidence>
<name>A0A4P6M4U6_9FIRM</name>
<dbReference type="CDD" id="cd01392">
    <property type="entry name" value="HTH_LacI"/>
    <property type="match status" value="1"/>
</dbReference>
<dbReference type="Gene3D" id="1.10.260.40">
    <property type="entry name" value="lambda repressor-like DNA-binding domains"/>
    <property type="match status" value="1"/>
</dbReference>
<dbReference type="Pfam" id="PF00356">
    <property type="entry name" value="LacI"/>
    <property type="match status" value="1"/>
</dbReference>
<dbReference type="GO" id="GO:0000976">
    <property type="term" value="F:transcription cis-regulatory region binding"/>
    <property type="evidence" value="ECO:0007669"/>
    <property type="project" value="TreeGrafter"/>
</dbReference>
<accession>A0A4P6M4U6</accession>
<dbReference type="AlphaFoldDB" id="A0A4P6M4U6"/>
<protein>
    <submittedName>
        <fullName evidence="5">Ribose operon repressor</fullName>
    </submittedName>
</protein>
<dbReference type="Pfam" id="PF13377">
    <property type="entry name" value="Peripla_BP_3"/>
    <property type="match status" value="1"/>
</dbReference>
<evidence type="ECO:0000313" key="6">
    <source>
        <dbReference type="Proteomes" id="UP000289794"/>
    </source>
</evidence>
<feature type="domain" description="HTH lacI-type" evidence="4">
    <location>
        <begin position="3"/>
        <end position="47"/>
    </location>
</feature>
<dbReference type="PANTHER" id="PTHR30146:SF109">
    <property type="entry name" value="HTH-TYPE TRANSCRIPTIONAL REGULATOR GALS"/>
    <property type="match status" value="1"/>
</dbReference>
<dbReference type="Proteomes" id="UP000289794">
    <property type="component" value="Chromosome"/>
</dbReference>
<dbReference type="InterPro" id="IPR000843">
    <property type="entry name" value="HTH_LacI"/>
</dbReference>
<evidence type="ECO:0000256" key="2">
    <source>
        <dbReference type="ARBA" id="ARBA00023125"/>
    </source>
</evidence>
<sequence length="351" mass="39417">MKVNIRTISEYTGFSPATVSNALNHKKGVNKDTASEILRAAKELGYIGEMGITKIKLVIYKDKGLIVDDNPFFSLVVDGFEKECREAGYEMALCYLDRKTEDYKRQVENLCLDRASAIVLLGTELTDEEAAVFRGMKVPFLVLDYWNHDMSFDGVFINNADAARMAGEYLIQKGHTRIGYLRGSYRIKAFGSRASGFQIALNKHDLRLESKYTVTIGVTMETAHQDMLRYLAERPELPTAFFADNDNLALGAMKALQESGFRVPQDVSIIGFDDLPFCEIAVPRLTSLRVPKQEMGRLAVRRIVEMMQERSTAKTKIQICTEFIERDSVLELKHEGAAAGVCSPENRKQGV</sequence>
<keyword evidence="2" id="KW-0238">DNA-binding</keyword>
<gene>
    <name evidence="5" type="primary">rbsR_5</name>
    <name evidence="5" type="ORF">PMF13cell1_05153</name>
</gene>
<keyword evidence="3" id="KW-0804">Transcription</keyword>
<dbReference type="RefSeq" id="WP_130182591.1">
    <property type="nucleotide sequence ID" value="NZ_CP035945.1"/>
</dbReference>
<keyword evidence="1" id="KW-0805">Transcription regulation</keyword>
<evidence type="ECO:0000313" key="5">
    <source>
        <dbReference type="EMBL" id="QBE99576.1"/>
    </source>
</evidence>
<dbReference type="SUPFAM" id="SSF47413">
    <property type="entry name" value="lambda repressor-like DNA-binding domains"/>
    <property type="match status" value="1"/>
</dbReference>
<dbReference type="InterPro" id="IPR046335">
    <property type="entry name" value="LacI/GalR-like_sensor"/>
</dbReference>
<dbReference type="PANTHER" id="PTHR30146">
    <property type="entry name" value="LACI-RELATED TRANSCRIPTIONAL REPRESSOR"/>
    <property type="match status" value="1"/>
</dbReference>